<organism evidence="2">
    <name type="scientific">uncultured Thermomicrobiales bacterium</name>
    <dbReference type="NCBI Taxonomy" id="1645740"/>
    <lineage>
        <taxon>Bacteria</taxon>
        <taxon>Pseudomonadati</taxon>
        <taxon>Thermomicrobiota</taxon>
        <taxon>Thermomicrobia</taxon>
        <taxon>Thermomicrobiales</taxon>
        <taxon>environmental samples</taxon>
    </lineage>
</organism>
<dbReference type="GO" id="GO:0008889">
    <property type="term" value="F:glycerophosphodiester phosphodiesterase activity"/>
    <property type="evidence" value="ECO:0007669"/>
    <property type="project" value="UniProtKB-EC"/>
</dbReference>
<feature type="compositionally biased region" description="Basic residues" evidence="1">
    <location>
        <begin position="88"/>
        <end position="105"/>
    </location>
</feature>
<name>A0A6J4V7M5_9BACT</name>
<dbReference type="EC" id="3.1.4.46" evidence="2"/>
<sequence length="282" mass="30209">GAPPVGHALARRPPAGRAPVVGHGRGQRGADRGLRPLRRRHHRLHQRRAPAPVLPGAGRRSPGRLRRGVRGRPQLRGPGRGRQPGARVRGRHRRDRRGRPRRPTLRRPPAADPVRRPPGVPRADAGGDLDRRGARRRRQARPQAGVADLPRPGGRLPRRAGGGAAGHRRVGRRRVAPVSPPAVAGRLPLPQRPGPGRGGRPAGRPGVGRAGRRRVDPGGAGGLGDRGLARRPGALRSGLDRQRPAAGERASPTRRRRGDDRQPGDHAPPRGEPARRAAARPL</sequence>
<proteinExistence type="predicted"/>
<feature type="compositionally biased region" description="Low complexity" evidence="1">
    <location>
        <begin position="141"/>
        <end position="155"/>
    </location>
</feature>
<keyword evidence="2" id="KW-0378">Hydrolase</keyword>
<feature type="compositionally biased region" description="Low complexity" evidence="1">
    <location>
        <begin position="49"/>
        <end position="60"/>
    </location>
</feature>
<feature type="non-terminal residue" evidence="2">
    <location>
        <position position="1"/>
    </location>
</feature>
<gene>
    <name evidence="2" type="ORF">AVDCRST_MAG49-3645</name>
</gene>
<feature type="compositionally biased region" description="Basic residues" evidence="1">
    <location>
        <begin position="166"/>
        <end position="175"/>
    </location>
</feature>
<feature type="region of interest" description="Disordered" evidence="1">
    <location>
        <begin position="1"/>
        <end position="282"/>
    </location>
</feature>
<feature type="compositionally biased region" description="Gly residues" evidence="1">
    <location>
        <begin position="195"/>
        <end position="209"/>
    </location>
</feature>
<dbReference type="EMBL" id="CADCWG010000253">
    <property type="protein sequence ID" value="CAA9571308.1"/>
    <property type="molecule type" value="Genomic_DNA"/>
</dbReference>
<feature type="compositionally biased region" description="Basic residues" evidence="1">
    <location>
        <begin position="35"/>
        <end position="48"/>
    </location>
</feature>
<dbReference type="AlphaFoldDB" id="A0A6J4V7M5"/>
<reference evidence="2" key="1">
    <citation type="submission" date="2020-02" db="EMBL/GenBank/DDBJ databases">
        <authorList>
            <person name="Meier V. D."/>
        </authorList>
    </citation>
    <scope>NUCLEOTIDE SEQUENCE</scope>
    <source>
        <strain evidence="2">AVDCRST_MAG49</strain>
    </source>
</reference>
<feature type="compositionally biased region" description="Low complexity" evidence="1">
    <location>
        <begin position="71"/>
        <end position="87"/>
    </location>
</feature>
<feature type="compositionally biased region" description="Low complexity" evidence="1">
    <location>
        <begin position="11"/>
        <end position="22"/>
    </location>
</feature>
<accession>A0A6J4V7M5</accession>
<feature type="non-terminal residue" evidence="2">
    <location>
        <position position="282"/>
    </location>
</feature>
<evidence type="ECO:0000313" key="2">
    <source>
        <dbReference type="EMBL" id="CAA9571308.1"/>
    </source>
</evidence>
<feature type="compositionally biased region" description="Basic residues" evidence="1">
    <location>
        <begin position="61"/>
        <end position="70"/>
    </location>
</feature>
<protein>
    <submittedName>
        <fullName evidence="2">Glycerophosphoryl diester phosphodiesterase</fullName>
        <ecNumber evidence="2">3.1.4.46</ecNumber>
    </submittedName>
</protein>
<evidence type="ECO:0000256" key="1">
    <source>
        <dbReference type="SAM" id="MobiDB-lite"/>
    </source>
</evidence>
<feature type="compositionally biased region" description="Basic and acidic residues" evidence="1">
    <location>
        <begin position="257"/>
        <end position="275"/>
    </location>
</feature>